<accession>A0A067T2K5</accession>
<evidence type="ECO:0000313" key="2">
    <source>
        <dbReference type="EMBL" id="KDR77400.1"/>
    </source>
</evidence>
<evidence type="ECO:0000313" key="3">
    <source>
        <dbReference type="Proteomes" id="UP000027222"/>
    </source>
</evidence>
<proteinExistence type="predicted"/>
<protein>
    <submittedName>
        <fullName evidence="2">Uncharacterized protein</fullName>
    </submittedName>
</protein>
<feature type="compositionally biased region" description="Basic residues" evidence="1">
    <location>
        <begin position="1"/>
        <end position="17"/>
    </location>
</feature>
<sequence>MENHNKRVTRSMNRKSQKGSSSTSSKPLSTTRPSMPGKRKLGARLGEGADGPVEANAKSFPIFPDELLLEIMSYYPKPRDLVSSEATEYQTGHAIENATRRHTLLALSQSCRSLRWYLRPYIWSRIEVCPGTLDEFSEGRRKSEIAISRMYNEELVRQLEMVTVRDPSLAKLVKLINVEVTDFSIASVLLELARCMTLFPNLHVVKLGISPSTPSTSYNNPLYKSAKRAISGYSYPQIEVVSLSQAAYPLLFCCPNLRSVDRMDKYSVFHGDIGFLRYVIVFCPLLESLTFNMATASSGVEGLCFILLHFDLN</sequence>
<evidence type="ECO:0000256" key="1">
    <source>
        <dbReference type="SAM" id="MobiDB-lite"/>
    </source>
</evidence>
<reference evidence="3" key="1">
    <citation type="journal article" date="2014" name="Proc. Natl. Acad. Sci. U.S.A.">
        <title>Extensive sampling of basidiomycete genomes demonstrates inadequacy of the white-rot/brown-rot paradigm for wood decay fungi.</title>
        <authorList>
            <person name="Riley R."/>
            <person name="Salamov A.A."/>
            <person name="Brown D.W."/>
            <person name="Nagy L.G."/>
            <person name="Floudas D."/>
            <person name="Held B.W."/>
            <person name="Levasseur A."/>
            <person name="Lombard V."/>
            <person name="Morin E."/>
            <person name="Otillar R."/>
            <person name="Lindquist E.A."/>
            <person name="Sun H."/>
            <person name="LaButti K.M."/>
            <person name="Schmutz J."/>
            <person name="Jabbour D."/>
            <person name="Luo H."/>
            <person name="Baker S.E."/>
            <person name="Pisabarro A.G."/>
            <person name="Walton J.D."/>
            <person name="Blanchette R.A."/>
            <person name="Henrissat B."/>
            <person name="Martin F."/>
            <person name="Cullen D."/>
            <person name="Hibbett D.S."/>
            <person name="Grigoriev I.V."/>
        </authorList>
    </citation>
    <scope>NUCLEOTIDE SEQUENCE [LARGE SCALE GENOMIC DNA]</scope>
    <source>
        <strain evidence="3">CBS 339.88</strain>
    </source>
</reference>
<dbReference type="EMBL" id="KL142376">
    <property type="protein sequence ID" value="KDR77400.1"/>
    <property type="molecule type" value="Genomic_DNA"/>
</dbReference>
<dbReference type="HOGENOM" id="CLU_063711_1_0_1"/>
<feature type="compositionally biased region" description="Low complexity" evidence="1">
    <location>
        <begin position="18"/>
        <end position="34"/>
    </location>
</feature>
<gene>
    <name evidence="2" type="ORF">GALMADRAFT_404872</name>
</gene>
<name>A0A067T2K5_GALM3</name>
<dbReference type="Proteomes" id="UP000027222">
    <property type="component" value="Unassembled WGS sequence"/>
</dbReference>
<dbReference type="AlphaFoldDB" id="A0A067T2K5"/>
<dbReference type="OrthoDB" id="2891411at2759"/>
<keyword evidence="3" id="KW-1185">Reference proteome</keyword>
<feature type="region of interest" description="Disordered" evidence="1">
    <location>
        <begin position="1"/>
        <end position="54"/>
    </location>
</feature>
<organism evidence="2 3">
    <name type="scientific">Galerina marginata (strain CBS 339.88)</name>
    <dbReference type="NCBI Taxonomy" id="685588"/>
    <lineage>
        <taxon>Eukaryota</taxon>
        <taxon>Fungi</taxon>
        <taxon>Dikarya</taxon>
        <taxon>Basidiomycota</taxon>
        <taxon>Agaricomycotina</taxon>
        <taxon>Agaricomycetes</taxon>
        <taxon>Agaricomycetidae</taxon>
        <taxon>Agaricales</taxon>
        <taxon>Agaricineae</taxon>
        <taxon>Strophariaceae</taxon>
        <taxon>Galerina</taxon>
    </lineage>
</organism>